<name>A0A286USQ4_9AGAM</name>
<feature type="transmembrane region" description="Helical" evidence="1">
    <location>
        <begin position="138"/>
        <end position="158"/>
    </location>
</feature>
<dbReference type="AlphaFoldDB" id="A0A286USQ4"/>
<dbReference type="OrthoDB" id="2637653at2759"/>
<evidence type="ECO:0000256" key="1">
    <source>
        <dbReference type="SAM" id="Phobius"/>
    </source>
</evidence>
<evidence type="ECO:0000313" key="3">
    <source>
        <dbReference type="EMBL" id="PAV22552.1"/>
    </source>
</evidence>
<organism evidence="3 4">
    <name type="scientific">Pyrrhoderma noxium</name>
    <dbReference type="NCBI Taxonomy" id="2282107"/>
    <lineage>
        <taxon>Eukaryota</taxon>
        <taxon>Fungi</taxon>
        <taxon>Dikarya</taxon>
        <taxon>Basidiomycota</taxon>
        <taxon>Agaricomycotina</taxon>
        <taxon>Agaricomycetes</taxon>
        <taxon>Hymenochaetales</taxon>
        <taxon>Hymenochaetaceae</taxon>
        <taxon>Pyrrhoderma</taxon>
    </lineage>
</organism>
<dbReference type="InterPro" id="IPR045340">
    <property type="entry name" value="DUF6533"/>
</dbReference>
<keyword evidence="4" id="KW-1185">Reference proteome</keyword>
<comment type="caution">
    <text evidence="3">The sequence shown here is derived from an EMBL/GenBank/DDBJ whole genome shotgun (WGS) entry which is preliminary data.</text>
</comment>
<evidence type="ECO:0000313" key="4">
    <source>
        <dbReference type="Proteomes" id="UP000217199"/>
    </source>
</evidence>
<evidence type="ECO:0000259" key="2">
    <source>
        <dbReference type="Pfam" id="PF20151"/>
    </source>
</evidence>
<keyword evidence="1" id="KW-0472">Membrane</keyword>
<protein>
    <recommendedName>
        <fullName evidence="2">DUF6533 domain-containing protein</fullName>
    </recommendedName>
</protein>
<keyword evidence="1" id="KW-0812">Transmembrane</keyword>
<dbReference type="EMBL" id="NBII01000002">
    <property type="protein sequence ID" value="PAV22552.1"/>
    <property type="molecule type" value="Genomic_DNA"/>
</dbReference>
<dbReference type="Proteomes" id="UP000217199">
    <property type="component" value="Unassembled WGS sequence"/>
</dbReference>
<accession>A0A286USQ4</accession>
<feature type="transmembrane region" description="Helical" evidence="1">
    <location>
        <begin position="108"/>
        <end position="126"/>
    </location>
</feature>
<gene>
    <name evidence="3" type="ORF">PNOK_0250900</name>
</gene>
<keyword evidence="1" id="KW-1133">Transmembrane helix</keyword>
<feature type="transmembrane region" description="Helical" evidence="1">
    <location>
        <begin position="12"/>
        <end position="30"/>
    </location>
</feature>
<reference evidence="3 4" key="1">
    <citation type="journal article" date="2017" name="Mol. Ecol.">
        <title>Comparative and population genomic landscape of Phellinus noxius: A hypervariable fungus causing root rot in trees.</title>
        <authorList>
            <person name="Chung C.L."/>
            <person name="Lee T.J."/>
            <person name="Akiba M."/>
            <person name="Lee H.H."/>
            <person name="Kuo T.H."/>
            <person name="Liu D."/>
            <person name="Ke H.M."/>
            <person name="Yokoi T."/>
            <person name="Roa M.B."/>
            <person name="Lu M.J."/>
            <person name="Chang Y.Y."/>
            <person name="Ann P.J."/>
            <person name="Tsai J.N."/>
            <person name="Chen C.Y."/>
            <person name="Tzean S.S."/>
            <person name="Ota Y."/>
            <person name="Hattori T."/>
            <person name="Sahashi N."/>
            <person name="Liou R.F."/>
            <person name="Kikuchi T."/>
            <person name="Tsai I.J."/>
        </authorList>
    </citation>
    <scope>NUCLEOTIDE SEQUENCE [LARGE SCALE GENOMIC DNA]</scope>
    <source>
        <strain evidence="3 4">FFPRI411160</strain>
    </source>
</reference>
<dbReference type="InParanoid" id="A0A286USQ4"/>
<feature type="domain" description="DUF6533" evidence="2">
    <location>
        <begin position="19"/>
        <end position="81"/>
    </location>
</feature>
<sequence>MIHPDYLELLLRASFLWVCINLAFFTVLAYDTRKSQNASLLAYLTKKIVITVDREFKYFWTKQWYKPAHILYFLNRYFGIVAAFFGMYAHSPHTTTATFLIAPFFSDLLNSLIIEYILVLRVLALWDNNKHLSILLKSFMACEAILSFAFTMFDFVFVEWTRSFTMLYYYPAPW</sequence>
<proteinExistence type="predicted"/>
<feature type="transmembrane region" description="Helical" evidence="1">
    <location>
        <begin position="70"/>
        <end position="88"/>
    </location>
</feature>
<dbReference type="Pfam" id="PF20151">
    <property type="entry name" value="DUF6533"/>
    <property type="match status" value="1"/>
</dbReference>